<evidence type="ECO:0000313" key="1">
    <source>
        <dbReference type="EMBL" id="GAI58856.1"/>
    </source>
</evidence>
<accession>X1QVN1</accession>
<feature type="non-terminal residue" evidence="1">
    <location>
        <position position="110"/>
    </location>
</feature>
<organism evidence="1">
    <name type="scientific">marine sediment metagenome</name>
    <dbReference type="NCBI Taxonomy" id="412755"/>
    <lineage>
        <taxon>unclassified sequences</taxon>
        <taxon>metagenomes</taxon>
        <taxon>ecological metagenomes</taxon>
    </lineage>
</organism>
<reference evidence="1" key="1">
    <citation type="journal article" date="2014" name="Front. Microbiol.">
        <title>High frequency of phylogenetically diverse reductive dehalogenase-homologous genes in deep subseafloor sedimentary metagenomes.</title>
        <authorList>
            <person name="Kawai M."/>
            <person name="Futagami T."/>
            <person name="Toyoda A."/>
            <person name="Takaki Y."/>
            <person name="Nishi S."/>
            <person name="Hori S."/>
            <person name="Arai W."/>
            <person name="Tsubouchi T."/>
            <person name="Morono Y."/>
            <person name="Uchiyama I."/>
            <person name="Ito T."/>
            <person name="Fujiyama A."/>
            <person name="Inagaki F."/>
            <person name="Takami H."/>
        </authorList>
    </citation>
    <scope>NUCLEOTIDE SEQUENCE</scope>
    <source>
        <strain evidence="1">Expedition CK06-06</strain>
    </source>
</reference>
<protein>
    <submittedName>
        <fullName evidence="1">Uncharacterized protein</fullName>
    </submittedName>
</protein>
<dbReference type="AlphaFoldDB" id="X1QVN1"/>
<comment type="caution">
    <text evidence="1">The sequence shown here is derived from an EMBL/GenBank/DDBJ whole genome shotgun (WGS) entry which is preliminary data.</text>
</comment>
<gene>
    <name evidence="1" type="ORF">S06H3_54003</name>
</gene>
<sequence length="110" mass="12008">MTAKLQALGIRLVESVPSDTTLRVVFENQQGYDEMLAACLVLTIAAEYTPEAGSVEAAATRDGKLLFQVRTPTAKVPKFVKRSLSKRQRTLLQQLLTAPPAGDVPKAVRR</sequence>
<dbReference type="EMBL" id="BARV01034490">
    <property type="protein sequence ID" value="GAI58856.1"/>
    <property type="molecule type" value="Genomic_DNA"/>
</dbReference>
<name>X1QVN1_9ZZZZ</name>
<proteinExistence type="predicted"/>